<accession>A0A6J2QUC2</accession>
<feature type="compositionally biased region" description="Basic and acidic residues" evidence="3">
    <location>
        <begin position="352"/>
        <end position="362"/>
    </location>
</feature>
<evidence type="ECO:0000256" key="1">
    <source>
        <dbReference type="ARBA" id="ARBA00004613"/>
    </source>
</evidence>
<feature type="region of interest" description="Disordered" evidence="3">
    <location>
        <begin position="297"/>
        <end position="328"/>
    </location>
</feature>
<dbReference type="GO" id="GO:0006644">
    <property type="term" value="P:phospholipid metabolic process"/>
    <property type="evidence" value="ECO:0007669"/>
    <property type="project" value="InterPro"/>
</dbReference>
<dbReference type="AlphaFoldDB" id="A0A6J2QUC2"/>
<evidence type="ECO:0000313" key="6">
    <source>
        <dbReference type="RefSeq" id="XP_029301559.1"/>
    </source>
</evidence>
<evidence type="ECO:0000256" key="3">
    <source>
        <dbReference type="SAM" id="MobiDB-lite"/>
    </source>
</evidence>
<dbReference type="Pfam" id="PF05826">
    <property type="entry name" value="Phospholip_A2_2"/>
    <property type="match status" value="1"/>
</dbReference>
<dbReference type="InterPro" id="IPR036444">
    <property type="entry name" value="PLipase_A2_dom_sf"/>
</dbReference>
<feature type="domain" description="Phospholipase A2-like central" evidence="4">
    <location>
        <begin position="155"/>
        <end position="249"/>
    </location>
</feature>
<evidence type="ECO:0000313" key="5">
    <source>
        <dbReference type="Proteomes" id="UP000504630"/>
    </source>
</evidence>
<comment type="subcellular location">
    <subcellularLocation>
        <location evidence="1">Secreted</location>
    </subcellularLocation>
</comment>
<feature type="compositionally biased region" description="Basic and acidic residues" evidence="3">
    <location>
        <begin position="430"/>
        <end position="453"/>
    </location>
</feature>
<dbReference type="KEGG" id="cgob:115017354"/>
<dbReference type="GeneID" id="115017354"/>
<feature type="region of interest" description="Disordered" evidence="3">
    <location>
        <begin position="563"/>
        <end position="587"/>
    </location>
</feature>
<dbReference type="InterPro" id="IPR016090">
    <property type="entry name" value="PLA2-like_dom"/>
</dbReference>
<protein>
    <submittedName>
        <fullName evidence="6">Uncharacterized protein proca1</fullName>
    </submittedName>
</protein>
<keyword evidence="2" id="KW-0964">Secreted</keyword>
<evidence type="ECO:0000259" key="4">
    <source>
        <dbReference type="Pfam" id="PF05826"/>
    </source>
</evidence>
<dbReference type="InParanoid" id="A0A6J2QUC2"/>
<dbReference type="Gene3D" id="1.20.90.10">
    <property type="entry name" value="Phospholipase A2 domain"/>
    <property type="match status" value="1"/>
</dbReference>
<sequence length="803" mass="89854">MWSVFFVFLSYLDRNFVNGDFLSRALDAEKESKEMFSMLNGTFCAKMSTVRESFLYQVSDGAEVMRSVVSPAGKLVNCSVLVNQIQVKSFMHECRLGLKEQRAGRRLETRFARMDEAKLMCREFKERSERSGRVKGDDSVLQDKVLQRSKRGFTYPGTLWCGAGNMADHYGQLGEFAETDSCCRIHDHCPHVIHAFSSNYGHTNFKWHSICHCDCDNALKDCLRKVNDTSSRVVGQAFFNVIGVPCFELAYEEQCAERHWYGMCKRYEQLPIAVLNEAVPYDFGGIDVIDKLPIAPPKKEESKKSEEEEKPESTTQSTMSGPGEPSLGNVVTAAEDFIKVLATVSTSQSSTDSDKGETQSSEKKKRKKTGKKKKTNKKPKGKGRKRKQKAEEGVAVSPSGSKAEEVIALSNFISESHKHEQSSRNTNRLGDSEYRLGGKEEPFNDVMKDEPAMNKETVSITPPATVQKKPAESTEEIAFSTPTTTTTAILHKAKTRRLRKGRRKKNKKVPLLSSEELITNPTDNLKAISVPNIITITPTAQPKQQSFVVSTASTPLVILKVKRNRSKERGKKRKVSSASPIVPAAHENSSTDNLRVIPLTGAPTVPSMHATELKISHRMDLYGEKTMVQVTALNSSFSVLKRQKSKGLRSRRRKTVLPLFSSESPHARDSPTTTAAISRPSEETETQSEWRLFTTITAAPPITTKRHRQTNRKQRKPRKKAMAASLINGVSIPKQTEQTPMTFTTTPSKVGTTEELNLQRSEKPYVTTSASPVMSPFQLSIERAKAQFTRKKRRKATLSLRQQ</sequence>
<dbReference type="InterPro" id="IPR033113">
    <property type="entry name" value="PLA2_histidine"/>
</dbReference>
<name>A0A6J2QUC2_COTGO</name>
<dbReference type="GO" id="GO:0005576">
    <property type="term" value="C:extracellular region"/>
    <property type="evidence" value="ECO:0007669"/>
    <property type="project" value="UniProtKB-SubCell"/>
</dbReference>
<dbReference type="PROSITE" id="PS00118">
    <property type="entry name" value="PA2_HIS"/>
    <property type="match status" value="1"/>
</dbReference>
<feature type="compositionally biased region" description="Basic residues" evidence="3">
    <location>
        <begin position="363"/>
        <end position="388"/>
    </location>
</feature>
<dbReference type="PANTHER" id="PTHR12253">
    <property type="entry name" value="RH14732P"/>
    <property type="match status" value="1"/>
</dbReference>
<dbReference type="GO" id="GO:0004623">
    <property type="term" value="F:phospholipase A2 activity"/>
    <property type="evidence" value="ECO:0007669"/>
    <property type="project" value="InterPro"/>
</dbReference>
<feature type="compositionally biased region" description="Basic residues" evidence="3">
    <location>
        <begin position="563"/>
        <end position="575"/>
    </location>
</feature>
<feature type="compositionally biased region" description="Basic and acidic residues" evidence="3">
    <location>
        <begin position="297"/>
        <end position="307"/>
    </location>
</feature>
<dbReference type="CTD" id="147011"/>
<organism evidence="5 6">
    <name type="scientific">Cottoperca gobio</name>
    <name type="common">Frogmouth</name>
    <name type="synonym">Aphritis gobio</name>
    <dbReference type="NCBI Taxonomy" id="56716"/>
    <lineage>
        <taxon>Eukaryota</taxon>
        <taxon>Metazoa</taxon>
        <taxon>Chordata</taxon>
        <taxon>Craniata</taxon>
        <taxon>Vertebrata</taxon>
        <taxon>Euteleostomi</taxon>
        <taxon>Actinopterygii</taxon>
        <taxon>Neopterygii</taxon>
        <taxon>Teleostei</taxon>
        <taxon>Neoteleostei</taxon>
        <taxon>Acanthomorphata</taxon>
        <taxon>Eupercaria</taxon>
        <taxon>Perciformes</taxon>
        <taxon>Notothenioidei</taxon>
        <taxon>Bovichtidae</taxon>
        <taxon>Cottoperca</taxon>
    </lineage>
</organism>
<gene>
    <name evidence="6" type="primary">proca1</name>
</gene>
<reference evidence="6" key="1">
    <citation type="submission" date="2025-08" db="UniProtKB">
        <authorList>
            <consortium name="RefSeq"/>
        </authorList>
    </citation>
    <scope>IDENTIFICATION</scope>
</reference>
<dbReference type="SUPFAM" id="SSF48619">
    <property type="entry name" value="Phospholipase A2, PLA2"/>
    <property type="match status" value="1"/>
</dbReference>
<evidence type="ECO:0000256" key="2">
    <source>
        <dbReference type="ARBA" id="ARBA00022525"/>
    </source>
</evidence>
<feature type="region of interest" description="Disordered" evidence="3">
    <location>
        <begin position="345"/>
        <end position="475"/>
    </location>
</feature>
<dbReference type="OrthoDB" id="6075074at2759"/>
<dbReference type="RefSeq" id="XP_029301559.1">
    <property type="nucleotide sequence ID" value="XM_029445699.1"/>
</dbReference>
<feature type="region of interest" description="Disordered" evidence="3">
    <location>
        <begin position="662"/>
        <end position="689"/>
    </location>
</feature>
<dbReference type="Proteomes" id="UP000504630">
    <property type="component" value="Chromosome 13"/>
</dbReference>
<dbReference type="GO" id="GO:0050482">
    <property type="term" value="P:arachidonate secretion"/>
    <property type="evidence" value="ECO:0007669"/>
    <property type="project" value="InterPro"/>
</dbReference>
<proteinExistence type="predicted"/>
<keyword evidence="5" id="KW-1185">Reference proteome</keyword>
<dbReference type="CDD" id="cd04704">
    <property type="entry name" value="PLA2_bee_venom_like"/>
    <property type="match status" value="1"/>
</dbReference>